<evidence type="ECO:0000259" key="1">
    <source>
        <dbReference type="PROSITE" id="PS50125"/>
    </source>
</evidence>
<dbReference type="SUPFAM" id="SSF55073">
    <property type="entry name" value="Nucleotide cyclase"/>
    <property type="match status" value="1"/>
</dbReference>
<dbReference type="PROSITE" id="PS50125">
    <property type="entry name" value="GUANYLATE_CYCLASE_2"/>
    <property type="match status" value="1"/>
</dbReference>
<proteinExistence type="predicted"/>
<dbReference type="Gene3D" id="3.30.70.1230">
    <property type="entry name" value="Nucleotide cyclase"/>
    <property type="match status" value="1"/>
</dbReference>
<dbReference type="CDD" id="cd07302">
    <property type="entry name" value="CHD"/>
    <property type="match status" value="1"/>
</dbReference>
<sequence>MTKTTRKLATILAADVVGYSKLMDSNEELTLKNLKICRDIIDPIITEFGGRIFHTAGDSVIAEFASPVSSVEAAIEFQNFLYDRNSSMPDESKIIFRVGIHLDDVIIEGDNVYGGGVNIAARLEGICEPGCILVSKSVQEKITKRIQLTIDNLGQSELKNIDGKFEIFHINPGLKSSEGEQETHKEVQHKEVQHSETKISKPRIIVLPFRNLNNDDENDYLVDGIVEDIITEFSMINSIEIISRHTAFGFKGKDIDQKKIAEELGVNFVASGSIRSSGNRIRISVELTDPIKSNAIWSERYDRMLEDVFEVQDEIVRKVVVALVGELEIASLERAKRKPTENLSSYEFLLRGKENHHKFSKEGVISGLEMFEKSIEADPNNAQAYAWEACTLGQGMSGGYIDQDTAWEKCQNSLEKAMKINPNDFECHRMFCEIYKFLEDFENAEIHGRKAYELNPNDPRIVSGFGEYFVLAGDPEKGVDLLKTAYELDPNGKGASNTDKRLGDIMLGCYVMGDYQQCLEYSKKIGTMNPVAWAAKIASLSALKNLDEKEIEKKKFSGSYENVSLDEKIE</sequence>
<gene>
    <name evidence="2" type="ORF">METZ01_LOCUS188627</name>
</gene>
<dbReference type="SUPFAM" id="SSF48452">
    <property type="entry name" value="TPR-like"/>
    <property type="match status" value="1"/>
</dbReference>
<feature type="domain" description="Guanylate cyclase" evidence="1">
    <location>
        <begin position="10"/>
        <end position="124"/>
    </location>
</feature>
<dbReference type="InterPro" id="IPR001054">
    <property type="entry name" value="A/G_cyclase"/>
</dbReference>
<evidence type="ECO:0000313" key="2">
    <source>
        <dbReference type="EMBL" id="SVB35773.1"/>
    </source>
</evidence>
<dbReference type="Gene3D" id="3.40.50.10070">
    <property type="entry name" value="TolB, N-terminal domain"/>
    <property type="match status" value="1"/>
</dbReference>
<organism evidence="2">
    <name type="scientific">marine metagenome</name>
    <dbReference type="NCBI Taxonomy" id="408172"/>
    <lineage>
        <taxon>unclassified sequences</taxon>
        <taxon>metagenomes</taxon>
        <taxon>ecological metagenomes</taxon>
    </lineage>
</organism>
<dbReference type="GO" id="GO:0006171">
    <property type="term" value="P:cAMP biosynthetic process"/>
    <property type="evidence" value="ECO:0007669"/>
    <property type="project" value="TreeGrafter"/>
</dbReference>
<dbReference type="PANTHER" id="PTHR43081:SF19">
    <property type="entry name" value="PH-SENSITIVE ADENYLATE CYCLASE RV1264"/>
    <property type="match status" value="1"/>
</dbReference>
<protein>
    <recommendedName>
        <fullName evidence="1">Guanylate cyclase domain-containing protein</fullName>
    </recommendedName>
</protein>
<reference evidence="2" key="1">
    <citation type="submission" date="2018-05" db="EMBL/GenBank/DDBJ databases">
        <authorList>
            <person name="Lanie J.A."/>
            <person name="Ng W.-L."/>
            <person name="Kazmierczak K.M."/>
            <person name="Andrzejewski T.M."/>
            <person name="Davidsen T.M."/>
            <person name="Wayne K.J."/>
            <person name="Tettelin H."/>
            <person name="Glass J.I."/>
            <person name="Rusch D."/>
            <person name="Podicherti R."/>
            <person name="Tsui H.-C.T."/>
            <person name="Winkler M.E."/>
        </authorList>
    </citation>
    <scope>NUCLEOTIDE SEQUENCE</scope>
</reference>
<dbReference type="AlphaFoldDB" id="A0A382DDQ1"/>
<dbReference type="InterPro" id="IPR050697">
    <property type="entry name" value="Adenylyl/Guanylyl_Cyclase_3/4"/>
</dbReference>
<dbReference type="InterPro" id="IPR011990">
    <property type="entry name" value="TPR-like_helical_dom_sf"/>
</dbReference>
<dbReference type="GO" id="GO:0035556">
    <property type="term" value="P:intracellular signal transduction"/>
    <property type="evidence" value="ECO:0007669"/>
    <property type="project" value="InterPro"/>
</dbReference>
<accession>A0A382DDQ1</accession>
<feature type="non-terminal residue" evidence="2">
    <location>
        <position position="570"/>
    </location>
</feature>
<dbReference type="EMBL" id="UINC01038571">
    <property type="protein sequence ID" value="SVB35773.1"/>
    <property type="molecule type" value="Genomic_DNA"/>
</dbReference>
<dbReference type="Gene3D" id="1.25.40.10">
    <property type="entry name" value="Tetratricopeptide repeat domain"/>
    <property type="match status" value="1"/>
</dbReference>
<dbReference type="PANTHER" id="PTHR43081">
    <property type="entry name" value="ADENYLATE CYCLASE, TERMINAL-DIFFERENTIATION SPECIFIC-RELATED"/>
    <property type="match status" value="1"/>
</dbReference>
<name>A0A382DDQ1_9ZZZZ</name>
<dbReference type="Pfam" id="PF00211">
    <property type="entry name" value="Guanylate_cyc"/>
    <property type="match status" value="1"/>
</dbReference>
<dbReference type="InterPro" id="IPR029787">
    <property type="entry name" value="Nucleotide_cyclase"/>
</dbReference>